<dbReference type="RefSeq" id="WP_350277931.1">
    <property type="nucleotide sequence ID" value="NZ_CP158165.1"/>
</dbReference>
<feature type="transmembrane region" description="Helical" evidence="6">
    <location>
        <begin position="223"/>
        <end position="245"/>
    </location>
</feature>
<organism evidence="8">
    <name type="scientific">Kribbella sp. HUAS MG21</name>
    <dbReference type="NCBI Taxonomy" id="3160966"/>
    <lineage>
        <taxon>Bacteria</taxon>
        <taxon>Bacillati</taxon>
        <taxon>Actinomycetota</taxon>
        <taxon>Actinomycetes</taxon>
        <taxon>Propionibacteriales</taxon>
        <taxon>Kribbellaceae</taxon>
        <taxon>Kribbella</taxon>
    </lineage>
</organism>
<protein>
    <submittedName>
        <fullName evidence="8">MFS transporter</fullName>
    </submittedName>
</protein>
<feature type="transmembrane region" description="Helical" evidence="6">
    <location>
        <begin position="257"/>
        <end position="276"/>
    </location>
</feature>
<evidence type="ECO:0000256" key="6">
    <source>
        <dbReference type="SAM" id="Phobius"/>
    </source>
</evidence>
<dbReference type="AlphaFoldDB" id="A0AAU7TEE2"/>
<evidence type="ECO:0000256" key="2">
    <source>
        <dbReference type="ARBA" id="ARBA00022475"/>
    </source>
</evidence>
<feature type="transmembrane region" description="Helical" evidence="6">
    <location>
        <begin position="307"/>
        <end position="330"/>
    </location>
</feature>
<feature type="transmembrane region" description="Helical" evidence="6">
    <location>
        <begin position="146"/>
        <end position="169"/>
    </location>
</feature>
<feature type="transmembrane region" description="Helical" evidence="6">
    <location>
        <begin position="342"/>
        <end position="361"/>
    </location>
</feature>
<dbReference type="InterPro" id="IPR050189">
    <property type="entry name" value="MFS_Efflux_Transporters"/>
</dbReference>
<dbReference type="PROSITE" id="PS50850">
    <property type="entry name" value="MFS"/>
    <property type="match status" value="1"/>
</dbReference>
<evidence type="ECO:0000256" key="5">
    <source>
        <dbReference type="ARBA" id="ARBA00023136"/>
    </source>
</evidence>
<sequence length="410" mass="41713">MRADRGTLSAAPGQQVGSFLRLVVPGAALIAVTFGLARYGYGLLLPEMQSEVGISSHTAGLIASGAYASYLVTNLAVIWLTVRLGPRWPIALAAGLAAAGMTMVASARGPAEAAVGVVVAGAAAGFALPPYADIVDQEAPPSRRPLAWSIISSGTGRGVAVAGPVAVGLGDEWRLAWLTFVVLAVAAGIVATALAPAKVRHEGRARLPQLSWTWFVCPKSRPLLLSSVLIGAGSAVWWTFSVEALRAAGLSAGQARFAYAVCGVAAIVASWSGSVVNRIGLRNSYLASCALLAAALALVALGTSQLVLVLLAALLFGVAYNAVVASQGIWSAQVFARRPSAGLAAVSTALTLGTITGPALAGSAIHTLGYTRTLLAAAVVGGVAAFFCPPSARRREILAKHQCHAAPVRD</sequence>
<evidence type="ECO:0000313" key="8">
    <source>
        <dbReference type="EMBL" id="XBV25116.1"/>
    </source>
</evidence>
<dbReference type="Pfam" id="PF06779">
    <property type="entry name" value="MFS_4"/>
    <property type="match status" value="1"/>
</dbReference>
<proteinExistence type="predicted"/>
<evidence type="ECO:0000259" key="7">
    <source>
        <dbReference type="PROSITE" id="PS50850"/>
    </source>
</evidence>
<dbReference type="InterPro" id="IPR036259">
    <property type="entry name" value="MFS_trans_sf"/>
</dbReference>
<dbReference type="InterPro" id="IPR010645">
    <property type="entry name" value="MFS_4"/>
</dbReference>
<reference evidence="8" key="1">
    <citation type="submission" date="2024-06" db="EMBL/GenBank/DDBJ databases">
        <title>Kribbella sp. strain HUAS MG21 genome sequences.</title>
        <authorList>
            <person name="Mo P."/>
        </authorList>
    </citation>
    <scope>NUCLEOTIDE SEQUENCE</scope>
    <source>
        <strain evidence="8">HUAS MG21</strain>
    </source>
</reference>
<feature type="domain" description="Major facilitator superfamily (MFS) profile" evidence="7">
    <location>
        <begin position="19"/>
        <end position="393"/>
    </location>
</feature>
<keyword evidence="2" id="KW-1003">Cell membrane</keyword>
<dbReference type="GO" id="GO:0005886">
    <property type="term" value="C:plasma membrane"/>
    <property type="evidence" value="ECO:0007669"/>
    <property type="project" value="UniProtKB-SubCell"/>
</dbReference>
<gene>
    <name evidence="8" type="ORF">ABN611_01600</name>
</gene>
<evidence type="ECO:0000256" key="4">
    <source>
        <dbReference type="ARBA" id="ARBA00022989"/>
    </source>
</evidence>
<dbReference type="SUPFAM" id="SSF103473">
    <property type="entry name" value="MFS general substrate transporter"/>
    <property type="match status" value="1"/>
</dbReference>
<dbReference type="PANTHER" id="PTHR43124">
    <property type="entry name" value="PURINE EFFLUX PUMP PBUE"/>
    <property type="match status" value="1"/>
</dbReference>
<dbReference type="PANTHER" id="PTHR43124:SF3">
    <property type="entry name" value="CHLORAMPHENICOL EFFLUX PUMP RV0191"/>
    <property type="match status" value="1"/>
</dbReference>
<keyword evidence="3 6" id="KW-0812">Transmembrane</keyword>
<feature type="transmembrane region" description="Helical" evidence="6">
    <location>
        <begin position="89"/>
        <end position="107"/>
    </location>
</feature>
<evidence type="ECO:0000256" key="3">
    <source>
        <dbReference type="ARBA" id="ARBA00022692"/>
    </source>
</evidence>
<dbReference type="Gene3D" id="1.20.1250.20">
    <property type="entry name" value="MFS general substrate transporter like domains"/>
    <property type="match status" value="2"/>
</dbReference>
<comment type="subcellular location">
    <subcellularLocation>
        <location evidence="1">Cell membrane</location>
        <topology evidence="1">Multi-pass membrane protein</topology>
    </subcellularLocation>
</comment>
<dbReference type="InterPro" id="IPR020846">
    <property type="entry name" value="MFS_dom"/>
</dbReference>
<dbReference type="GO" id="GO:0022857">
    <property type="term" value="F:transmembrane transporter activity"/>
    <property type="evidence" value="ECO:0007669"/>
    <property type="project" value="InterPro"/>
</dbReference>
<feature type="transmembrane region" description="Helical" evidence="6">
    <location>
        <begin position="20"/>
        <end position="41"/>
    </location>
</feature>
<keyword evidence="5 6" id="KW-0472">Membrane</keyword>
<name>A0AAU7TEE2_9ACTN</name>
<feature type="transmembrane region" description="Helical" evidence="6">
    <location>
        <begin position="283"/>
        <end position="301"/>
    </location>
</feature>
<feature type="transmembrane region" description="Helical" evidence="6">
    <location>
        <begin position="113"/>
        <end position="134"/>
    </location>
</feature>
<feature type="transmembrane region" description="Helical" evidence="6">
    <location>
        <begin position="175"/>
        <end position="197"/>
    </location>
</feature>
<keyword evidence="4 6" id="KW-1133">Transmembrane helix</keyword>
<feature type="transmembrane region" description="Helical" evidence="6">
    <location>
        <begin position="373"/>
        <end position="392"/>
    </location>
</feature>
<dbReference type="EMBL" id="CP158165">
    <property type="protein sequence ID" value="XBV25116.1"/>
    <property type="molecule type" value="Genomic_DNA"/>
</dbReference>
<feature type="transmembrane region" description="Helical" evidence="6">
    <location>
        <begin position="61"/>
        <end position="82"/>
    </location>
</feature>
<accession>A0AAU7TEE2</accession>
<evidence type="ECO:0000256" key="1">
    <source>
        <dbReference type="ARBA" id="ARBA00004651"/>
    </source>
</evidence>